<feature type="non-terminal residue" evidence="1">
    <location>
        <position position="1"/>
    </location>
</feature>
<gene>
    <name evidence="1" type="ORF">Tci_850782</name>
</gene>
<reference evidence="1" key="1">
    <citation type="journal article" date="2019" name="Sci. Rep.">
        <title>Draft genome of Tanacetum cinerariifolium, the natural source of mosquito coil.</title>
        <authorList>
            <person name="Yamashiro T."/>
            <person name="Shiraishi A."/>
            <person name="Satake H."/>
            <person name="Nakayama K."/>
        </authorList>
    </citation>
    <scope>NUCLEOTIDE SEQUENCE</scope>
</reference>
<comment type="caution">
    <text evidence="1">The sequence shown here is derived from an EMBL/GenBank/DDBJ whole genome shotgun (WGS) entry which is preliminary data.</text>
</comment>
<dbReference type="EMBL" id="BKCJ011067508">
    <property type="protein sequence ID" value="GFC78812.1"/>
    <property type="molecule type" value="Genomic_DNA"/>
</dbReference>
<dbReference type="AlphaFoldDB" id="A0A699R4F6"/>
<protein>
    <submittedName>
        <fullName evidence="1">Uncharacterized protein</fullName>
    </submittedName>
</protein>
<sequence length="82" mass="9519">LRFDSSCETEMYVMVDWINDLIEFVMDNEMSNIDSVELIFVVMVKTIVEVEDCCKRIDKCCSEVVSSVDLQRMQVDLDCVHS</sequence>
<organism evidence="1">
    <name type="scientific">Tanacetum cinerariifolium</name>
    <name type="common">Dalmatian daisy</name>
    <name type="synonym">Chrysanthemum cinerariifolium</name>
    <dbReference type="NCBI Taxonomy" id="118510"/>
    <lineage>
        <taxon>Eukaryota</taxon>
        <taxon>Viridiplantae</taxon>
        <taxon>Streptophyta</taxon>
        <taxon>Embryophyta</taxon>
        <taxon>Tracheophyta</taxon>
        <taxon>Spermatophyta</taxon>
        <taxon>Magnoliopsida</taxon>
        <taxon>eudicotyledons</taxon>
        <taxon>Gunneridae</taxon>
        <taxon>Pentapetalae</taxon>
        <taxon>asterids</taxon>
        <taxon>campanulids</taxon>
        <taxon>Asterales</taxon>
        <taxon>Asteraceae</taxon>
        <taxon>Asteroideae</taxon>
        <taxon>Anthemideae</taxon>
        <taxon>Anthemidinae</taxon>
        <taxon>Tanacetum</taxon>
    </lineage>
</organism>
<accession>A0A699R4F6</accession>
<evidence type="ECO:0000313" key="1">
    <source>
        <dbReference type="EMBL" id="GFC78812.1"/>
    </source>
</evidence>
<name>A0A699R4F6_TANCI</name>
<proteinExistence type="predicted"/>